<organism evidence="2 3">
    <name type="scientific">Aspergillus caelatus</name>
    <dbReference type="NCBI Taxonomy" id="61420"/>
    <lineage>
        <taxon>Eukaryota</taxon>
        <taxon>Fungi</taxon>
        <taxon>Dikarya</taxon>
        <taxon>Ascomycota</taxon>
        <taxon>Pezizomycotina</taxon>
        <taxon>Eurotiomycetes</taxon>
        <taxon>Eurotiomycetidae</taxon>
        <taxon>Eurotiales</taxon>
        <taxon>Aspergillaceae</taxon>
        <taxon>Aspergillus</taxon>
        <taxon>Aspergillus subgen. Circumdati</taxon>
    </lineage>
</organism>
<evidence type="ECO:0000313" key="3">
    <source>
        <dbReference type="Proteomes" id="UP000326268"/>
    </source>
</evidence>
<reference evidence="2 3" key="1">
    <citation type="submission" date="2019-04" db="EMBL/GenBank/DDBJ databases">
        <title>Friends and foes A comparative genomics studyof 23 Aspergillus species from section Flavi.</title>
        <authorList>
            <consortium name="DOE Joint Genome Institute"/>
            <person name="Kjaerbolling I."/>
            <person name="Vesth T."/>
            <person name="Frisvad J.C."/>
            <person name="Nybo J.L."/>
            <person name="Theobald S."/>
            <person name="Kildgaard S."/>
            <person name="Isbrandt T."/>
            <person name="Kuo A."/>
            <person name="Sato A."/>
            <person name="Lyhne E.K."/>
            <person name="Kogle M.E."/>
            <person name="Wiebenga A."/>
            <person name="Kun R.S."/>
            <person name="Lubbers R.J."/>
            <person name="Makela M.R."/>
            <person name="Barry K."/>
            <person name="Chovatia M."/>
            <person name="Clum A."/>
            <person name="Daum C."/>
            <person name="Haridas S."/>
            <person name="He G."/>
            <person name="LaButti K."/>
            <person name="Lipzen A."/>
            <person name="Mondo S."/>
            <person name="Riley R."/>
            <person name="Salamov A."/>
            <person name="Simmons B.A."/>
            <person name="Magnuson J.K."/>
            <person name="Henrissat B."/>
            <person name="Mortensen U.H."/>
            <person name="Larsen T.O."/>
            <person name="Devries R.P."/>
            <person name="Grigoriev I.V."/>
            <person name="Machida M."/>
            <person name="Baker S.E."/>
            <person name="Andersen M.R."/>
        </authorList>
    </citation>
    <scope>NUCLEOTIDE SEQUENCE [LARGE SCALE GENOMIC DNA]</scope>
    <source>
        <strain evidence="2 3">CBS 763.97</strain>
    </source>
</reference>
<evidence type="ECO:0000256" key="1">
    <source>
        <dbReference type="SAM" id="Phobius"/>
    </source>
</evidence>
<keyword evidence="1" id="KW-0812">Transmembrane</keyword>
<keyword evidence="3" id="KW-1185">Reference proteome</keyword>
<evidence type="ECO:0000313" key="2">
    <source>
        <dbReference type="EMBL" id="KAE8359952.1"/>
    </source>
</evidence>
<sequence length="55" mass="6318">MYQKSVKILIGASLFLFAAVELEQYTSLYDRYPMACNIVNALLCVVLCIQYSIHR</sequence>
<accession>A0A5N6ZQN3</accession>
<dbReference type="RefSeq" id="XP_031923033.1">
    <property type="nucleotide sequence ID" value="XM_032068515.1"/>
</dbReference>
<proteinExistence type="predicted"/>
<dbReference type="EMBL" id="ML737798">
    <property type="protein sequence ID" value="KAE8359952.1"/>
    <property type="molecule type" value="Genomic_DNA"/>
</dbReference>
<dbReference type="OrthoDB" id="10504381at2759"/>
<dbReference type="Proteomes" id="UP000326268">
    <property type="component" value="Unassembled WGS sequence"/>
</dbReference>
<gene>
    <name evidence="2" type="ORF">BDV27DRAFT_135332</name>
</gene>
<keyword evidence="1" id="KW-0472">Membrane</keyword>
<dbReference type="GeneID" id="43652961"/>
<feature type="transmembrane region" description="Helical" evidence="1">
    <location>
        <begin position="32"/>
        <end position="53"/>
    </location>
</feature>
<name>A0A5N6ZQN3_9EURO</name>
<dbReference type="AlphaFoldDB" id="A0A5N6ZQN3"/>
<keyword evidence="1" id="KW-1133">Transmembrane helix</keyword>
<protein>
    <submittedName>
        <fullName evidence="2">Uncharacterized protein</fullName>
    </submittedName>
</protein>